<gene>
    <name evidence="1" type="ORF">C7H09_02075</name>
</gene>
<organism evidence="1 2">
    <name type="scientific">Marinobacter fuscus</name>
    <dbReference type="NCBI Taxonomy" id="2109942"/>
    <lineage>
        <taxon>Bacteria</taxon>
        <taxon>Pseudomonadati</taxon>
        <taxon>Pseudomonadota</taxon>
        <taxon>Gammaproteobacteria</taxon>
        <taxon>Pseudomonadales</taxon>
        <taxon>Marinobacteraceae</taxon>
        <taxon>Marinobacter</taxon>
    </lineage>
</organism>
<keyword evidence="2" id="KW-1185">Reference proteome</keyword>
<name>A0A2T1KTK7_9GAMM</name>
<dbReference type="OrthoDB" id="6889661at2"/>
<dbReference type="AlphaFoldDB" id="A0A2T1KTK7"/>
<dbReference type="RefSeq" id="WP_106760994.1">
    <property type="nucleotide sequence ID" value="NZ_PXNP01000009.1"/>
</dbReference>
<evidence type="ECO:0000313" key="1">
    <source>
        <dbReference type="EMBL" id="PSF13421.1"/>
    </source>
</evidence>
<proteinExistence type="predicted"/>
<sequence length="153" mass="16647">MNCYKNGDFQKYFKENMDALGLPSPSTWFEATTTALGAAGTSIGLVEKFGAQAGLRTLIGATFAGEKIVLASGLLFVGYAGAAVGSAAVAAGRSLGCGTRMIDVISYIERNNLQFKGYKEFYIRHPEVYDTNHSNRKSFVVKARHQPKLFEYT</sequence>
<evidence type="ECO:0000313" key="2">
    <source>
        <dbReference type="Proteomes" id="UP000239866"/>
    </source>
</evidence>
<comment type="caution">
    <text evidence="1">The sequence shown here is derived from an EMBL/GenBank/DDBJ whole genome shotgun (WGS) entry which is preliminary data.</text>
</comment>
<dbReference type="EMBL" id="PXNP01000009">
    <property type="protein sequence ID" value="PSF13421.1"/>
    <property type="molecule type" value="Genomic_DNA"/>
</dbReference>
<reference evidence="1 2" key="1">
    <citation type="submission" date="2018-03" db="EMBL/GenBank/DDBJ databases">
        <title>Marinobacter brunus sp. nov., a marine bacterium of Gamma-proteobacteria isolated from the surface seawater of the South China Sea.</title>
        <authorList>
            <person name="Cheng H."/>
            <person name="Wu Y.-H."/>
            <person name="Xamxidin M."/>
            <person name="Xu X.-W."/>
        </authorList>
    </citation>
    <scope>NUCLEOTIDE SEQUENCE [LARGE SCALE GENOMIC DNA]</scope>
    <source>
        <strain evidence="1 2">NH169-3</strain>
    </source>
</reference>
<accession>A0A2T1KTK7</accession>
<dbReference type="Proteomes" id="UP000239866">
    <property type="component" value="Unassembled WGS sequence"/>
</dbReference>
<protein>
    <submittedName>
        <fullName evidence="1">Uncharacterized protein</fullName>
    </submittedName>
</protein>